<protein>
    <submittedName>
        <fullName evidence="2">Uncharacterized protein</fullName>
    </submittedName>
</protein>
<dbReference type="Gene3D" id="2.60.34.10">
    <property type="entry name" value="Substrate Binding Domain Of DNAk, Chain A, domain 1"/>
    <property type="match status" value="1"/>
</dbReference>
<dbReference type="InterPro" id="IPR029047">
    <property type="entry name" value="HSP70_peptide-bd_sf"/>
</dbReference>
<keyword evidence="1" id="KW-1133">Transmembrane helix</keyword>
<feature type="transmembrane region" description="Helical" evidence="1">
    <location>
        <begin position="50"/>
        <end position="69"/>
    </location>
</feature>
<gene>
    <name evidence="2" type="ORF">SO802_030017</name>
</gene>
<dbReference type="AlphaFoldDB" id="A0AAW2BWY1"/>
<comment type="caution">
    <text evidence="2">The sequence shown here is derived from an EMBL/GenBank/DDBJ whole genome shotgun (WGS) entry which is preliminary data.</text>
</comment>
<sequence length="73" mass="8311">MTTGVMRKITFTNYKGRLSREEIKMMVQDADICTAEDDEHRKKVEAWVDYAGQVVLNGISAAAGAYFMIKKFM</sequence>
<proteinExistence type="predicted"/>
<evidence type="ECO:0000313" key="3">
    <source>
        <dbReference type="Proteomes" id="UP001459277"/>
    </source>
</evidence>
<dbReference type="Proteomes" id="UP001459277">
    <property type="component" value="Unassembled WGS sequence"/>
</dbReference>
<dbReference type="EMBL" id="JAZDWU010000010">
    <property type="protein sequence ID" value="KAK9989778.1"/>
    <property type="molecule type" value="Genomic_DNA"/>
</dbReference>
<keyword evidence="1" id="KW-0472">Membrane</keyword>
<reference evidence="2 3" key="1">
    <citation type="submission" date="2024-01" db="EMBL/GenBank/DDBJ databases">
        <title>A telomere-to-telomere, gap-free genome of sweet tea (Lithocarpus litseifolius).</title>
        <authorList>
            <person name="Zhou J."/>
        </authorList>
    </citation>
    <scope>NUCLEOTIDE SEQUENCE [LARGE SCALE GENOMIC DNA]</scope>
    <source>
        <strain evidence="2">Zhou-2022a</strain>
        <tissue evidence="2">Leaf</tissue>
    </source>
</reference>
<organism evidence="2 3">
    <name type="scientific">Lithocarpus litseifolius</name>
    <dbReference type="NCBI Taxonomy" id="425828"/>
    <lineage>
        <taxon>Eukaryota</taxon>
        <taxon>Viridiplantae</taxon>
        <taxon>Streptophyta</taxon>
        <taxon>Embryophyta</taxon>
        <taxon>Tracheophyta</taxon>
        <taxon>Spermatophyta</taxon>
        <taxon>Magnoliopsida</taxon>
        <taxon>eudicotyledons</taxon>
        <taxon>Gunneridae</taxon>
        <taxon>Pentapetalae</taxon>
        <taxon>rosids</taxon>
        <taxon>fabids</taxon>
        <taxon>Fagales</taxon>
        <taxon>Fagaceae</taxon>
        <taxon>Lithocarpus</taxon>
    </lineage>
</organism>
<keyword evidence="1" id="KW-0812">Transmembrane</keyword>
<accession>A0AAW2BWY1</accession>
<keyword evidence="3" id="KW-1185">Reference proteome</keyword>
<name>A0AAW2BWY1_9ROSI</name>
<evidence type="ECO:0000313" key="2">
    <source>
        <dbReference type="EMBL" id="KAK9989778.1"/>
    </source>
</evidence>
<evidence type="ECO:0000256" key="1">
    <source>
        <dbReference type="SAM" id="Phobius"/>
    </source>
</evidence>